<accession>A0A502KL76</accession>
<keyword evidence="2" id="KW-1185">Reference proteome</keyword>
<gene>
    <name evidence="1" type="ORF">EPA86_17840</name>
</gene>
<organism evidence="1 2">
    <name type="scientific">Litorilituus lipolyticus</name>
    <dbReference type="NCBI Taxonomy" id="2491017"/>
    <lineage>
        <taxon>Bacteria</taxon>
        <taxon>Pseudomonadati</taxon>
        <taxon>Pseudomonadota</taxon>
        <taxon>Gammaproteobacteria</taxon>
        <taxon>Alteromonadales</taxon>
        <taxon>Colwelliaceae</taxon>
        <taxon>Litorilituus</taxon>
    </lineage>
</organism>
<evidence type="ECO:0000313" key="2">
    <source>
        <dbReference type="Proteomes" id="UP000315303"/>
    </source>
</evidence>
<dbReference type="OrthoDB" id="6227655at2"/>
<dbReference type="AlphaFoldDB" id="A0A502KL76"/>
<name>A0A502KL76_9GAMM</name>
<protein>
    <recommendedName>
        <fullName evidence="3">DUF2946 domain-containing protein</fullName>
    </recommendedName>
</protein>
<dbReference type="EMBL" id="SAWY01000041">
    <property type="protein sequence ID" value="TPH12206.1"/>
    <property type="molecule type" value="Genomic_DNA"/>
</dbReference>
<dbReference type="Proteomes" id="UP000315303">
    <property type="component" value="Unassembled WGS sequence"/>
</dbReference>
<comment type="caution">
    <text evidence="1">The sequence shown here is derived from an EMBL/GenBank/DDBJ whole genome shotgun (WGS) entry which is preliminary data.</text>
</comment>
<sequence>MMCSIKKNSTILSKRQRISRYISAFALVLFLCAFFSHSEHITSQTSQLEQQECYLCSQGLDTVKANHSISLLIAQVFQDVAINTELMLAQSPYFGQPLLRAPPRF</sequence>
<reference evidence="1 2" key="1">
    <citation type="submission" date="2019-01" db="EMBL/GenBank/DDBJ databases">
        <title>Litorilituus lipolytica sp. nov., isolated from intertidal sand of the Yellow Sea in China.</title>
        <authorList>
            <person name="Liu A."/>
        </authorList>
    </citation>
    <scope>NUCLEOTIDE SEQUENCE [LARGE SCALE GENOMIC DNA]</scope>
    <source>
        <strain evidence="1 2">RZ04</strain>
    </source>
</reference>
<evidence type="ECO:0008006" key="3">
    <source>
        <dbReference type="Google" id="ProtNLM"/>
    </source>
</evidence>
<evidence type="ECO:0000313" key="1">
    <source>
        <dbReference type="EMBL" id="TPH12206.1"/>
    </source>
</evidence>
<proteinExistence type="predicted"/>
<dbReference type="RefSeq" id="WP_140605736.1">
    <property type="nucleotide sequence ID" value="NZ_SAWY01000041.1"/>
</dbReference>